<protein>
    <submittedName>
        <fullName evidence="1">Uncharacterized protein</fullName>
    </submittedName>
</protein>
<dbReference type="EMBL" id="ML975287">
    <property type="protein sequence ID" value="KAF1835427.1"/>
    <property type="molecule type" value="Genomic_DNA"/>
</dbReference>
<dbReference type="Proteomes" id="UP000800040">
    <property type="component" value="Unassembled WGS sequence"/>
</dbReference>
<reference evidence="1" key="1">
    <citation type="submission" date="2020-01" db="EMBL/GenBank/DDBJ databases">
        <authorList>
            <consortium name="DOE Joint Genome Institute"/>
            <person name="Haridas S."/>
            <person name="Albert R."/>
            <person name="Binder M."/>
            <person name="Bloem J."/>
            <person name="Labutti K."/>
            <person name="Salamov A."/>
            <person name="Andreopoulos B."/>
            <person name="Baker S.E."/>
            <person name="Barry K."/>
            <person name="Bills G."/>
            <person name="Bluhm B.H."/>
            <person name="Cannon C."/>
            <person name="Castanera R."/>
            <person name="Culley D.E."/>
            <person name="Daum C."/>
            <person name="Ezra D."/>
            <person name="Gonzalez J.B."/>
            <person name="Henrissat B."/>
            <person name="Kuo A."/>
            <person name="Liang C."/>
            <person name="Lipzen A."/>
            <person name="Lutzoni F."/>
            <person name="Magnuson J."/>
            <person name="Mondo S."/>
            <person name="Nolan M."/>
            <person name="Ohm R."/>
            <person name="Pangilinan J."/>
            <person name="Park H.-J."/>
            <person name="Ramirez L."/>
            <person name="Alfaro M."/>
            <person name="Sun H."/>
            <person name="Tritt A."/>
            <person name="Yoshinaga Y."/>
            <person name="Zwiers L.-H."/>
            <person name="Turgeon B.G."/>
            <person name="Goodwin S.B."/>
            <person name="Spatafora J.W."/>
            <person name="Crous P.W."/>
            <person name="Grigoriev I.V."/>
        </authorList>
    </citation>
    <scope>NUCLEOTIDE SEQUENCE</scope>
    <source>
        <strain evidence="1">P77</strain>
    </source>
</reference>
<dbReference type="AlphaFoldDB" id="A0A6A5KI04"/>
<keyword evidence="2" id="KW-1185">Reference proteome</keyword>
<accession>A0A6A5KI04</accession>
<evidence type="ECO:0000313" key="1">
    <source>
        <dbReference type="EMBL" id="KAF1835427.1"/>
    </source>
</evidence>
<organism evidence="1 2">
    <name type="scientific">Decorospora gaudefroyi</name>
    <dbReference type="NCBI Taxonomy" id="184978"/>
    <lineage>
        <taxon>Eukaryota</taxon>
        <taxon>Fungi</taxon>
        <taxon>Dikarya</taxon>
        <taxon>Ascomycota</taxon>
        <taxon>Pezizomycotina</taxon>
        <taxon>Dothideomycetes</taxon>
        <taxon>Pleosporomycetidae</taxon>
        <taxon>Pleosporales</taxon>
        <taxon>Pleosporineae</taxon>
        <taxon>Pleosporaceae</taxon>
        <taxon>Decorospora</taxon>
    </lineage>
</organism>
<proteinExistence type="predicted"/>
<gene>
    <name evidence="1" type="ORF">BDW02DRAFT_568029</name>
</gene>
<name>A0A6A5KI04_9PLEO</name>
<sequence>MYRNRATISTLRPYTHRHPSYIKSLNCAVRQLCNTTLLERKLEYTHLELGLTNGSYHTCSFTTPLEAILEAMSRGGNDCSPDMRLQAYWCATKRAQGRIRPRNGEKRCSRQAPASTTLAVVAVEGWNRLTECCRHDTPRALARSVTAIRREFGESLKTYVM</sequence>
<evidence type="ECO:0000313" key="2">
    <source>
        <dbReference type="Proteomes" id="UP000800040"/>
    </source>
</evidence>
<feature type="non-terminal residue" evidence="1">
    <location>
        <position position="161"/>
    </location>
</feature>